<dbReference type="Pfam" id="PF02518">
    <property type="entry name" value="HATPase_c"/>
    <property type="match status" value="1"/>
</dbReference>
<organism evidence="8 9">
    <name type="scientific">Candidatus Pristimantibacillus lignocellulolyticus</name>
    <dbReference type="NCBI Taxonomy" id="2994561"/>
    <lineage>
        <taxon>Bacteria</taxon>
        <taxon>Bacillati</taxon>
        <taxon>Bacillota</taxon>
        <taxon>Bacilli</taxon>
        <taxon>Bacillales</taxon>
        <taxon>Paenibacillaceae</taxon>
        <taxon>Candidatus Pristimantibacillus</taxon>
    </lineage>
</organism>
<dbReference type="InterPro" id="IPR010559">
    <property type="entry name" value="Sig_transdc_His_kin_internal"/>
</dbReference>
<dbReference type="AlphaFoldDB" id="A0A9J6ZI60"/>
<gene>
    <name evidence="8" type="ORF">NAG76_03920</name>
</gene>
<evidence type="ECO:0000256" key="4">
    <source>
        <dbReference type="ARBA" id="ARBA00023012"/>
    </source>
</evidence>
<evidence type="ECO:0000256" key="1">
    <source>
        <dbReference type="ARBA" id="ARBA00000085"/>
    </source>
</evidence>
<feature type="domain" description="Histidine kinase/HSP90-like ATPase" evidence="6">
    <location>
        <begin position="872"/>
        <end position="975"/>
    </location>
</feature>
<dbReference type="SUPFAM" id="SSF47384">
    <property type="entry name" value="Homodimeric domain of signal transducing histidine kinase"/>
    <property type="match status" value="1"/>
</dbReference>
<accession>A0A9J6ZI60</accession>
<sequence length="985" mass="112568">MKKLIGYLAIVCALIAIFYMIFSDQKTGSINIKAIEGKLDLREITDSSFVPLAGDWKFIDNSFISPTQFLSQANNQYVPGPWSSNAHWGTYQLIVQLPDQWNEIGLRVRNIWSAHTIYVNGSPISLGGTVADSKQEMVPDNRSYEVYFTPENRQLLITIHVSDFYNARSGIVFPIDIGDAKLMKEDVTRDLTLEWTAAFCLLMFCILHVAIYILRTKDEAFLFSGLYFLILTVIVVTRGERLLIREFPSIPFEVYFRIQDSITFLSSFILILFVIKMIPSIMKLRTLVLLFLPILVYTVLIVFLPARTLSAAQYLFFFYSEAIFSSIVIYIVYLTIRNRISIRRNEAIILAIMLLFLVIFATSGSFDNLFFSGRNILNRIGFVGFTLAMNVFLSMRLMNRAEESESLTTKLQKANDAKDDFLKVTTQDMQQPLHDAVHLIKSITRENDQEKKSEQLYLAEQLMENMVYLLRDLHDYTRIRFDDYAIQLGSTNLRMVILHVIQLMQLTFAKKNININEQISDQLFVWADEQRLTQVLIRIMAEISHDASGDSLTIESEQIEGNVILQLTTNRKSMTSSTYRQHSPGLIMTEELIGQMNGKISIEHLDDGICFRLSFALSEVKKTVPAIEDPHIIKSDMLVEDREQQTILIVEDDVMHAEVIKGMLNDSYKIRIAYTAQEALSYYNNHPYIAMVIIDDVIPGKMNSLDLLQHFRKQTSLMELPILMMTSSEYPSHIEMIFTSGANDYLIKPFSKETLMARLNAVEQTKQSMLKAVEYEMAFLQTQIKPHFLYNALSSIISFCYTDGERAAHLLSMLSSFLRYIFETSRDGQFSTLQKELEIIEAYVEVEKARFGERLTFSYEIDPFIVTENIQIPNLLLQPLVENSIRHGLFEKEGPGHVQVTIAIHESNLSIQVADNGIGMSAMQCAQLMGEVNTNIGIGFTNVRRRVHDLTQGQLEISSLLGEGTTIHITIPIKEGRKDVESNYS</sequence>
<dbReference type="PANTHER" id="PTHR34220">
    <property type="entry name" value="SENSOR HISTIDINE KINASE YPDA"/>
    <property type="match status" value="1"/>
</dbReference>
<dbReference type="GO" id="GO:0016020">
    <property type="term" value="C:membrane"/>
    <property type="evidence" value="ECO:0007669"/>
    <property type="project" value="InterPro"/>
</dbReference>
<dbReference type="KEGG" id="plig:NAG76_03920"/>
<evidence type="ECO:0000256" key="3">
    <source>
        <dbReference type="ARBA" id="ARBA00022777"/>
    </source>
</evidence>
<dbReference type="Gene3D" id="3.40.50.2300">
    <property type="match status" value="1"/>
</dbReference>
<dbReference type="InterPro" id="IPR011006">
    <property type="entry name" value="CheY-like_superfamily"/>
</dbReference>
<evidence type="ECO:0000256" key="2">
    <source>
        <dbReference type="ARBA" id="ARBA00012438"/>
    </source>
</evidence>
<dbReference type="InterPro" id="IPR001789">
    <property type="entry name" value="Sig_transdc_resp-reg_receiver"/>
</dbReference>
<proteinExistence type="predicted"/>
<dbReference type="Gene3D" id="1.10.287.130">
    <property type="match status" value="1"/>
</dbReference>
<dbReference type="EC" id="2.7.13.3" evidence="2"/>
<dbReference type="SUPFAM" id="SSF55874">
    <property type="entry name" value="ATPase domain of HSP90 chaperone/DNA topoisomerase II/histidine kinase"/>
    <property type="match status" value="2"/>
</dbReference>
<evidence type="ECO:0000256" key="5">
    <source>
        <dbReference type="SAM" id="Phobius"/>
    </source>
</evidence>
<dbReference type="PANTHER" id="PTHR34220:SF7">
    <property type="entry name" value="SENSOR HISTIDINE KINASE YPDA"/>
    <property type="match status" value="1"/>
</dbReference>
<keyword evidence="5" id="KW-0812">Transmembrane</keyword>
<feature type="transmembrane region" description="Helical" evidence="5">
    <location>
        <begin position="287"/>
        <end position="306"/>
    </location>
</feature>
<dbReference type="Pfam" id="PF06580">
    <property type="entry name" value="His_kinase"/>
    <property type="match status" value="1"/>
</dbReference>
<comment type="catalytic activity">
    <reaction evidence="1">
        <text>ATP + protein L-histidine = ADP + protein N-phospho-L-histidine.</text>
        <dbReference type="EC" id="2.7.13.3"/>
    </reaction>
</comment>
<feature type="transmembrane region" description="Helical" evidence="5">
    <location>
        <begin position="221"/>
        <end position="239"/>
    </location>
</feature>
<keyword evidence="4" id="KW-0902">Two-component regulatory system</keyword>
<dbReference type="InterPro" id="IPR008979">
    <property type="entry name" value="Galactose-bd-like_sf"/>
</dbReference>
<keyword evidence="3 8" id="KW-0808">Transferase</keyword>
<evidence type="ECO:0000313" key="8">
    <source>
        <dbReference type="EMBL" id="URN95417.1"/>
    </source>
</evidence>
<dbReference type="SMART" id="SM00448">
    <property type="entry name" value="REC"/>
    <property type="match status" value="1"/>
</dbReference>
<feature type="transmembrane region" description="Helical" evidence="5">
    <location>
        <begin position="254"/>
        <end position="275"/>
    </location>
</feature>
<keyword evidence="5" id="KW-1133">Transmembrane helix</keyword>
<dbReference type="SMART" id="SM00387">
    <property type="entry name" value="HATPase_c"/>
    <property type="match status" value="1"/>
</dbReference>
<feature type="transmembrane region" description="Helical" evidence="5">
    <location>
        <begin position="5"/>
        <end position="22"/>
    </location>
</feature>
<dbReference type="GO" id="GO:0000155">
    <property type="term" value="F:phosphorelay sensor kinase activity"/>
    <property type="evidence" value="ECO:0007669"/>
    <property type="project" value="InterPro"/>
</dbReference>
<dbReference type="InterPro" id="IPR050640">
    <property type="entry name" value="Bact_2-comp_sensor_kinase"/>
</dbReference>
<keyword evidence="3 8" id="KW-0418">Kinase</keyword>
<dbReference type="InterPro" id="IPR003594">
    <property type="entry name" value="HATPase_dom"/>
</dbReference>
<feature type="transmembrane region" description="Helical" evidence="5">
    <location>
        <begin position="348"/>
        <end position="370"/>
    </location>
</feature>
<reference evidence="8" key="1">
    <citation type="submission" date="2022-05" db="EMBL/GenBank/DDBJ databases">
        <title>Novel bacterial taxa in a minimal lignocellulolytic consortium and its capacity to transform plastics disclosed by genome-resolved metagenomics.</title>
        <authorList>
            <person name="Rodriguez C.A.D."/>
            <person name="Diaz-Garcia L."/>
            <person name="Herrera K."/>
            <person name="Tarazona N.A."/>
            <person name="Sproer C."/>
            <person name="Overmann J."/>
            <person name="Jimenez D.J."/>
        </authorList>
    </citation>
    <scope>NUCLEOTIDE SEQUENCE</scope>
    <source>
        <strain evidence="8">MAG5</strain>
    </source>
</reference>
<dbReference type="Proteomes" id="UP001056756">
    <property type="component" value="Chromosome"/>
</dbReference>
<keyword evidence="5" id="KW-0472">Membrane</keyword>
<dbReference type="InterPro" id="IPR036097">
    <property type="entry name" value="HisK_dim/P_sf"/>
</dbReference>
<dbReference type="Pfam" id="PF00072">
    <property type="entry name" value="Response_reg"/>
    <property type="match status" value="1"/>
</dbReference>
<evidence type="ECO:0000313" key="9">
    <source>
        <dbReference type="Proteomes" id="UP001056756"/>
    </source>
</evidence>
<dbReference type="EMBL" id="CP097899">
    <property type="protein sequence ID" value="URN95417.1"/>
    <property type="molecule type" value="Genomic_DNA"/>
</dbReference>
<name>A0A9J6ZI60_9BACL</name>
<protein>
    <recommendedName>
        <fullName evidence="2">histidine kinase</fullName>
        <ecNumber evidence="2">2.7.13.3</ecNumber>
    </recommendedName>
</protein>
<dbReference type="SUPFAM" id="SSF52172">
    <property type="entry name" value="CheY-like"/>
    <property type="match status" value="1"/>
</dbReference>
<feature type="transmembrane region" description="Helical" evidence="5">
    <location>
        <begin position="312"/>
        <end position="336"/>
    </location>
</feature>
<dbReference type="InterPro" id="IPR036890">
    <property type="entry name" value="HATPase_C_sf"/>
</dbReference>
<evidence type="ECO:0000259" key="6">
    <source>
        <dbReference type="SMART" id="SM00387"/>
    </source>
</evidence>
<dbReference type="SUPFAM" id="SSF49785">
    <property type="entry name" value="Galactose-binding domain-like"/>
    <property type="match status" value="1"/>
</dbReference>
<feature type="transmembrane region" description="Helical" evidence="5">
    <location>
        <begin position="195"/>
        <end position="214"/>
    </location>
</feature>
<evidence type="ECO:0000259" key="7">
    <source>
        <dbReference type="SMART" id="SM00448"/>
    </source>
</evidence>
<dbReference type="Gene3D" id="3.30.565.10">
    <property type="entry name" value="Histidine kinase-like ATPase, C-terminal domain"/>
    <property type="match status" value="2"/>
</dbReference>
<feature type="domain" description="Response regulatory" evidence="7">
    <location>
        <begin position="645"/>
        <end position="759"/>
    </location>
</feature>